<dbReference type="InterPro" id="IPR017916">
    <property type="entry name" value="SB_dom"/>
</dbReference>
<evidence type="ECO:0000313" key="13">
    <source>
        <dbReference type="Proteomes" id="UP000009022"/>
    </source>
</evidence>
<evidence type="ECO:0000256" key="5">
    <source>
        <dbReference type="ARBA" id="ARBA00022927"/>
    </source>
</evidence>
<dbReference type="Pfam" id="PF05743">
    <property type="entry name" value="UEV"/>
    <property type="match status" value="1"/>
</dbReference>
<feature type="domain" description="SB" evidence="10">
    <location>
        <begin position="318"/>
        <end position="383"/>
    </location>
</feature>
<evidence type="ECO:0000259" key="10">
    <source>
        <dbReference type="PROSITE" id="PS51312"/>
    </source>
</evidence>
<dbReference type="AlphaFoldDB" id="B3SBY4"/>
<evidence type="ECO:0000256" key="7">
    <source>
        <dbReference type="PROSITE-ProRule" id="PRU00644"/>
    </source>
</evidence>
<dbReference type="GO" id="GO:0015031">
    <property type="term" value="P:protein transport"/>
    <property type="evidence" value="ECO:0007669"/>
    <property type="project" value="UniProtKB-UniRule"/>
</dbReference>
<name>B3SBY4_TRIAD</name>
<dbReference type="EMBL" id="DS985267">
    <property type="protein sequence ID" value="EDV19712.1"/>
    <property type="molecule type" value="Genomic_DNA"/>
</dbReference>
<evidence type="ECO:0000256" key="3">
    <source>
        <dbReference type="ARBA" id="ARBA00022448"/>
    </source>
</evidence>
<dbReference type="GO" id="GO:0000813">
    <property type="term" value="C:ESCRT I complex"/>
    <property type="evidence" value="ECO:0000318"/>
    <property type="project" value="GO_Central"/>
</dbReference>
<dbReference type="InterPro" id="IPR008883">
    <property type="entry name" value="UEV_N"/>
</dbReference>
<evidence type="ECO:0008006" key="14">
    <source>
        <dbReference type="Google" id="ProtNLM"/>
    </source>
</evidence>
<dbReference type="CDD" id="cd11685">
    <property type="entry name" value="UEV_TSG101-like"/>
    <property type="match status" value="1"/>
</dbReference>
<evidence type="ECO:0000259" key="11">
    <source>
        <dbReference type="PROSITE" id="PS51322"/>
    </source>
</evidence>
<dbReference type="InParanoid" id="B3SBY4"/>
<dbReference type="GO" id="GO:0043130">
    <property type="term" value="F:ubiquitin binding"/>
    <property type="evidence" value="ECO:0000318"/>
    <property type="project" value="GO_Central"/>
</dbReference>
<feature type="domain" description="UEV" evidence="11">
    <location>
        <begin position="1"/>
        <end position="131"/>
    </location>
</feature>
<dbReference type="PANTHER" id="PTHR23306">
    <property type="entry name" value="TUMOR SUSCEPTIBILITY GENE 101 PROTEIN-RELATED"/>
    <property type="match status" value="1"/>
</dbReference>
<dbReference type="PROSITE" id="PS51312">
    <property type="entry name" value="SB"/>
    <property type="match status" value="1"/>
</dbReference>
<feature type="coiled-coil region" evidence="8">
    <location>
        <begin position="256"/>
        <end position="290"/>
    </location>
</feature>
<keyword evidence="13" id="KW-1185">Reference proteome</keyword>
<dbReference type="GO" id="GO:0008333">
    <property type="term" value="P:endosome to lysosome transport"/>
    <property type="evidence" value="ECO:0000318"/>
    <property type="project" value="GO_Central"/>
</dbReference>
<dbReference type="Pfam" id="PF09454">
    <property type="entry name" value="Vps23_core"/>
    <property type="match status" value="1"/>
</dbReference>
<dbReference type="Proteomes" id="UP000009022">
    <property type="component" value="Unassembled WGS sequence"/>
</dbReference>
<reference evidence="12 13" key="1">
    <citation type="journal article" date="2008" name="Nature">
        <title>The Trichoplax genome and the nature of placozoans.</title>
        <authorList>
            <person name="Srivastava M."/>
            <person name="Begovic E."/>
            <person name="Chapman J."/>
            <person name="Putnam N.H."/>
            <person name="Hellsten U."/>
            <person name="Kawashima T."/>
            <person name="Kuo A."/>
            <person name="Mitros T."/>
            <person name="Salamov A."/>
            <person name="Carpenter M.L."/>
            <person name="Signorovitch A.Y."/>
            <person name="Moreno M.A."/>
            <person name="Kamm K."/>
            <person name="Grimwood J."/>
            <person name="Schmutz J."/>
            <person name="Shapiro H."/>
            <person name="Grigoriev I.V."/>
            <person name="Buss L.W."/>
            <person name="Schierwater B."/>
            <person name="Dellaporta S.L."/>
            <person name="Rokhsar D.S."/>
        </authorList>
    </citation>
    <scope>NUCLEOTIDE SEQUENCE [LARGE SCALE GENOMIC DNA]</scope>
    <source>
        <strain evidence="12 13">Grell-BS-1999</strain>
    </source>
</reference>
<dbReference type="Gene3D" id="6.10.250.370">
    <property type="match status" value="1"/>
</dbReference>
<evidence type="ECO:0000256" key="2">
    <source>
        <dbReference type="ARBA" id="ARBA00009594"/>
    </source>
</evidence>
<dbReference type="FunCoup" id="B3SBY4">
    <property type="interactions" value="1766"/>
</dbReference>
<comment type="similarity">
    <text evidence="2">Belongs to the ubiquitin-conjugating enzyme family. UEV subfamily.</text>
</comment>
<dbReference type="PhylomeDB" id="B3SBY4"/>
<dbReference type="InterPro" id="IPR037202">
    <property type="entry name" value="ESCRT_assembly_dom"/>
</dbReference>
<proteinExistence type="inferred from homology"/>
<accession>B3SBY4</accession>
<dbReference type="STRING" id="10228.B3SBY4"/>
<protein>
    <recommendedName>
        <fullName evidence="14">UEV domain-containing protein</fullName>
    </recommendedName>
</protein>
<keyword evidence="5 7" id="KW-0653">Protein transport</keyword>
<keyword evidence="3 7" id="KW-0813">Transport</keyword>
<dbReference type="OMA" id="YMNFPQP"/>
<gene>
    <name evidence="12" type="ORF">TRIADDRAFT_33034</name>
</gene>
<dbReference type="SUPFAM" id="SSF54495">
    <property type="entry name" value="UBC-like"/>
    <property type="match status" value="1"/>
</dbReference>
<dbReference type="RefSeq" id="XP_002117736.1">
    <property type="nucleotide sequence ID" value="XM_002117700.1"/>
</dbReference>
<evidence type="ECO:0000256" key="1">
    <source>
        <dbReference type="ARBA" id="ARBA00004177"/>
    </source>
</evidence>
<sequence>YRYSDDAIKDTLTVLRTFQNFRLDLSKYTYNDGRESSLFCMDGTIPVVYKGTTYNIPICIYLEKNYPHQSPICFVRPTNYMILKQTKIVNADGKVSISYLLDWRYPQSDLTTFLQVLCLQFADEMPVYSKKATSYPSQTSQPGYSSSLQSSYPRYSNPRQPYPPPNVNPNANLPYPPTSSYGMPQPGNPSPYPPASSTASISYPSFPSPRLGDINPSNEQVMYQSLLTSVEEKLKRRLNEALEEGKTEIESQMHIENELKKSSTILEDKLKRLKEEEDQVRAEIDTMSTKLSELHQIESRVGTDPSKLNIDDAIITTAPLYTQILNLHTEECAIEDTIYYLGEALRREVIDLEIFLKHVRSLSRRQFMLKALIRKARATAGLP</sequence>
<dbReference type="GeneID" id="6758992"/>
<evidence type="ECO:0000256" key="6">
    <source>
        <dbReference type="ARBA" id="ARBA00023054"/>
    </source>
</evidence>
<evidence type="ECO:0000313" key="12">
    <source>
        <dbReference type="EMBL" id="EDV19712.1"/>
    </source>
</evidence>
<dbReference type="KEGG" id="tad:TRIADDRAFT_33034"/>
<dbReference type="PANTHER" id="PTHR23306:SF3">
    <property type="entry name" value="TUMOR SUPPRESSOR PROTEIN 101"/>
    <property type="match status" value="1"/>
</dbReference>
<dbReference type="OrthoDB" id="306304at2759"/>
<feature type="compositionally biased region" description="Low complexity" evidence="9">
    <location>
        <begin position="140"/>
        <end position="159"/>
    </location>
</feature>
<feature type="region of interest" description="Disordered" evidence="9">
    <location>
        <begin position="133"/>
        <end position="216"/>
    </location>
</feature>
<dbReference type="InterPro" id="IPR016135">
    <property type="entry name" value="UBQ-conjugating_enzyme/RWD"/>
</dbReference>
<dbReference type="CTD" id="6758992"/>
<comment type="subcellular location">
    <subcellularLocation>
        <location evidence="1">Endosome</location>
    </subcellularLocation>
</comment>
<dbReference type="Gene3D" id="6.10.140.820">
    <property type="match status" value="1"/>
</dbReference>
<dbReference type="SUPFAM" id="SSF140111">
    <property type="entry name" value="Endosomal sorting complex assembly domain"/>
    <property type="match status" value="1"/>
</dbReference>
<keyword evidence="6 8" id="KW-0175">Coiled coil</keyword>
<evidence type="ECO:0000256" key="8">
    <source>
        <dbReference type="SAM" id="Coils"/>
    </source>
</evidence>
<organism evidence="12 13">
    <name type="scientific">Trichoplax adhaerens</name>
    <name type="common">Trichoplax reptans</name>
    <dbReference type="NCBI Taxonomy" id="10228"/>
    <lineage>
        <taxon>Eukaryota</taxon>
        <taxon>Metazoa</taxon>
        <taxon>Placozoa</taxon>
        <taxon>Uniplacotomia</taxon>
        <taxon>Trichoplacea</taxon>
        <taxon>Trichoplacidae</taxon>
        <taxon>Trichoplax</taxon>
    </lineage>
</organism>
<evidence type="ECO:0000256" key="4">
    <source>
        <dbReference type="ARBA" id="ARBA00022753"/>
    </source>
</evidence>
<dbReference type="HOGENOM" id="CLU_017548_1_1_1"/>
<dbReference type="Gene3D" id="3.10.110.10">
    <property type="entry name" value="Ubiquitin Conjugating Enzyme"/>
    <property type="match status" value="1"/>
</dbReference>
<dbReference type="InterPro" id="IPR052070">
    <property type="entry name" value="ESCRT-I_UEV_domain"/>
</dbReference>
<dbReference type="eggNOG" id="KOG2391">
    <property type="taxonomic scope" value="Eukaryota"/>
</dbReference>
<dbReference type="PROSITE" id="PS51322">
    <property type="entry name" value="UEV"/>
    <property type="match status" value="1"/>
</dbReference>
<feature type="non-terminal residue" evidence="12">
    <location>
        <position position="1"/>
    </location>
</feature>
<feature type="compositionally biased region" description="Low complexity" evidence="9">
    <location>
        <begin position="195"/>
        <end position="205"/>
    </location>
</feature>
<evidence type="ECO:0000256" key="9">
    <source>
        <dbReference type="SAM" id="MobiDB-lite"/>
    </source>
</evidence>
<keyword evidence="4" id="KW-0967">Endosome</keyword>